<comment type="subcellular location">
    <subcellularLocation>
        <location evidence="1">Nucleus</location>
    </subcellularLocation>
</comment>
<dbReference type="GO" id="GO:0008270">
    <property type="term" value="F:zinc ion binding"/>
    <property type="evidence" value="ECO:0007669"/>
    <property type="project" value="UniProtKB-KW"/>
</dbReference>
<keyword evidence="3 8" id="KW-0479">Metal-binding</keyword>
<dbReference type="AlphaFoldDB" id="A0A0G4HDT6"/>
<keyword evidence="7" id="KW-0539">Nucleus</keyword>
<dbReference type="GO" id="GO:0005737">
    <property type="term" value="C:cytoplasm"/>
    <property type="evidence" value="ECO:0007669"/>
    <property type="project" value="TreeGrafter"/>
</dbReference>
<dbReference type="PROSITE" id="PS50103">
    <property type="entry name" value="ZF_C3H1"/>
    <property type="match status" value="1"/>
</dbReference>
<accession>A0A0G4HDT6</accession>
<evidence type="ECO:0000256" key="2">
    <source>
        <dbReference type="ARBA" id="ARBA00008423"/>
    </source>
</evidence>
<evidence type="ECO:0000256" key="5">
    <source>
        <dbReference type="ARBA" id="ARBA00022771"/>
    </source>
</evidence>
<keyword evidence="5 8" id="KW-0863">Zinc-finger</keyword>
<dbReference type="GO" id="GO:0043488">
    <property type="term" value="P:regulation of mRNA stability"/>
    <property type="evidence" value="ECO:0007669"/>
    <property type="project" value="InterPro"/>
</dbReference>
<dbReference type="InterPro" id="IPR040366">
    <property type="entry name" value="Nab2/ZC3H14"/>
</dbReference>
<dbReference type="Gene3D" id="4.10.1000.40">
    <property type="match status" value="2"/>
</dbReference>
<dbReference type="Pfam" id="PF14608">
    <property type="entry name" value="zf-CCCH_2"/>
    <property type="match status" value="3"/>
</dbReference>
<feature type="zinc finger region" description="C3H1-type" evidence="8">
    <location>
        <begin position="51"/>
        <end position="76"/>
    </location>
</feature>
<evidence type="ECO:0000256" key="8">
    <source>
        <dbReference type="PROSITE-ProRule" id="PRU00723"/>
    </source>
</evidence>
<evidence type="ECO:0000256" key="6">
    <source>
        <dbReference type="ARBA" id="ARBA00022833"/>
    </source>
</evidence>
<gene>
    <name evidence="11" type="ORF">Cvel_6444</name>
</gene>
<evidence type="ECO:0000256" key="9">
    <source>
        <dbReference type="SAM" id="MobiDB-lite"/>
    </source>
</evidence>
<feature type="compositionally biased region" description="Basic and acidic residues" evidence="9">
    <location>
        <begin position="170"/>
        <end position="182"/>
    </location>
</feature>
<keyword evidence="6 8" id="KW-0862">Zinc</keyword>
<dbReference type="GO" id="GO:0005634">
    <property type="term" value="C:nucleus"/>
    <property type="evidence" value="ECO:0007669"/>
    <property type="project" value="UniProtKB-SubCell"/>
</dbReference>
<feature type="domain" description="C3H1-type" evidence="10">
    <location>
        <begin position="51"/>
        <end position="76"/>
    </location>
</feature>
<evidence type="ECO:0000256" key="1">
    <source>
        <dbReference type="ARBA" id="ARBA00004123"/>
    </source>
</evidence>
<evidence type="ECO:0000256" key="4">
    <source>
        <dbReference type="ARBA" id="ARBA00022737"/>
    </source>
</evidence>
<evidence type="ECO:0000256" key="3">
    <source>
        <dbReference type="ARBA" id="ARBA00022723"/>
    </source>
</evidence>
<proteinExistence type="inferred from homology"/>
<reference evidence="11" key="1">
    <citation type="submission" date="2014-11" db="EMBL/GenBank/DDBJ databases">
        <authorList>
            <person name="Otto D Thomas"/>
            <person name="Naeem Raeece"/>
        </authorList>
    </citation>
    <scope>NUCLEOTIDE SEQUENCE</scope>
</reference>
<evidence type="ECO:0000313" key="11">
    <source>
        <dbReference type="EMBL" id="CEM42091.1"/>
    </source>
</evidence>
<feature type="region of interest" description="Disordered" evidence="9">
    <location>
        <begin position="216"/>
        <end position="244"/>
    </location>
</feature>
<dbReference type="GO" id="GO:0008143">
    <property type="term" value="F:poly(A) binding"/>
    <property type="evidence" value="ECO:0007669"/>
    <property type="project" value="InterPro"/>
</dbReference>
<keyword evidence="4" id="KW-0677">Repeat</keyword>
<name>A0A0G4HDT6_9ALVE</name>
<sequence>MLIICTDICGQSLKDQVAQLMEQWANGPAAAAASSSSSSKILGGGAGAGGFSKPKRCRFWPRCTKGDDCPFIHPRELCKNWPKCSFSNECFYIHPQLPCKFGKDCSNAHCNFSHETGWDPKKNYQAFLAKKAGNKGGLGAAASGGEGAGATDDSLVVVPNKDDDGEEEETHAGNKPLRERLPRTPPQVQVGTLGGSSHLPTRCTSRGMTVRWTEDTHCGDEEGGVPDRSFTGSPPRGQAREARL</sequence>
<dbReference type="EMBL" id="CDMZ01002375">
    <property type="protein sequence ID" value="CEM42091.1"/>
    <property type="molecule type" value="Genomic_DNA"/>
</dbReference>
<dbReference type="PANTHER" id="PTHR14738">
    <property type="entry name" value="ZINC FINGER CCCH DOMAIN-CONTAINING PROTEIN 14"/>
    <property type="match status" value="1"/>
</dbReference>
<dbReference type="PANTHER" id="PTHR14738:SF29">
    <property type="entry name" value="ZINC FINGER CCCH DOMAIN-CONTAINING PROTEIN 14"/>
    <property type="match status" value="1"/>
</dbReference>
<feature type="compositionally biased region" description="Gly residues" evidence="9">
    <location>
        <begin position="137"/>
        <end position="148"/>
    </location>
</feature>
<comment type="similarity">
    <text evidence="2">Belongs to the ZC3H14 family.</text>
</comment>
<feature type="region of interest" description="Disordered" evidence="9">
    <location>
        <begin position="137"/>
        <end position="202"/>
    </location>
</feature>
<dbReference type="SMART" id="SM00356">
    <property type="entry name" value="ZnF_C3H1"/>
    <property type="match status" value="2"/>
</dbReference>
<protein>
    <recommendedName>
        <fullName evidence="10">C3H1-type domain-containing protein</fullName>
    </recommendedName>
</protein>
<dbReference type="InterPro" id="IPR000571">
    <property type="entry name" value="Znf_CCCH"/>
</dbReference>
<evidence type="ECO:0000256" key="7">
    <source>
        <dbReference type="ARBA" id="ARBA00023242"/>
    </source>
</evidence>
<organism evidence="11">
    <name type="scientific">Chromera velia CCMP2878</name>
    <dbReference type="NCBI Taxonomy" id="1169474"/>
    <lineage>
        <taxon>Eukaryota</taxon>
        <taxon>Sar</taxon>
        <taxon>Alveolata</taxon>
        <taxon>Colpodellida</taxon>
        <taxon>Chromeraceae</taxon>
        <taxon>Chromera</taxon>
    </lineage>
</organism>
<dbReference type="VEuPathDB" id="CryptoDB:Cvel_6444"/>
<evidence type="ECO:0000259" key="10">
    <source>
        <dbReference type="PROSITE" id="PS50103"/>
    </source>
</evidence>